<sequence length="295" mass="32342">MNKKNAIGHLLALTTITIWSSTFILSKVVLEQLSPLQVLGIRYALALVFLSLLHPRFGKPKRWSEELFFLLSGVGLAAYFVCENSALQRTYSSNVSLIVATIPLMTGILSMAVYKTPFLNRKSLAGFAAAYGGVFLVILNGRRFAGIEPMGDFLALLAALLFAVYTLTMQRIQEGHHLIALTRKVFAYGFFFLLGMMLCTGESLDDVRFSGQLVASLLFLGIVASSLAFLMWNRAIQCIGSVKVNQYIYLVPVVTTVFAALFLKERITLYTVAGAGLILSGLYISEKAQGELAGR</sequence>
<feature type="domain" description="EamA" evidence="8">
    <location>
        <begin position="7"/>
        <end position="138"/>
    </location>
</feature>
<feature type="transmembrane region" description="Helical" evidence="7">
    <location>
        <begin position="185"/>
        <end position="204"/>
    </location>
</feature>
<evidence type="ECO:0000256" key="5">
    <source>
        <dbReference type="ARBA" id="ARBA00022989"/>
    </source>
</evidence>
<dbReference type="Pfam" id="PF00892">
    <property type="entry name" value="EamA"/>
    <property type="match status" value="2"/>
</dbReference>
<keyword evidence="3" id="KW-1003">Cell membrane</keyword>
<dbReference type="InterPro" id="IPR000620">
    <property type="entry name" value="EamA_dom"/>
</dbReference>
<evidence type="ECO:0000256" key="2">
    <source>
        <dbReference type="ARBA" id="ARBA00007362"/>
    </source>
</evidence>
<protein>
    <submittedName>
        <fullName evidence="9">DMT family transporter</fullName>
    </submittedName>
</protein>
<keyword evidence="10" id="KW-1185">Reference proteome</keyword>
<name>A0A7X5HX80_9FIRM</name>
<evidence type="ECO:0000259" key="8">
    <source>
        <dbReference type="Pfam" id="PF00892"/>
    </source>
</evidence>
<feature type="transmembrane region" description="Helical" evidence="7">
    <location>
        <begin position="210"/>
        <end position="232"/>
    </location>
</feature>
<evidence type="ECO:0000256" key="4">
    <source>
        <dbReference type="ARBA" id="ARBA00022692"/>
    </source>
</evidence>
<gene>
    <name evidence="9" type="ORF">GXN74_11340</name>
</gene>
<accession>A0A7X5HX80</accession>
<evidence type="ECO:0000256" key="3">
    <source>
        <dbReference type="ARBA" id="ARBA00022475"/>
    </source>
</evidence>
<dbReference type="PANTHER" id="PTHR32322">
    <property type="entry name" value="INNER MEMBRANE TRANSPORTER"/>
    <property type="match status" value="1"/>
</dbReference>
<keyword evidence="4 7" id="KW-0812">Transmembrane</keyword>
<reference evidence="9 10" key="1">
    <citation type="submission" date="2020-01" db="EMBL/GenBank/DDBJ databases">
        <title>Anaeroalcalibacter tamaniensis gen. nov., sp. nov., moderately halophilic strictly anaerobic fermenter bacterium from mud volcano of Taman peninsula.</title>
        <authorList>
            <person name="Frolova A."/>
            <person name="Merkel A.Y."/>
            <person name="Slobodkin A.I."/>
        </authorList>
    </citation>
    <scope>NUCLEOTIDE SEQUENCE [LARGE SCALE GENOMIC DNA]</scope>
    <source>
        <strain evidence="9 10">F-3ap</strain>
    </source>
</reference>
<evidence type="ECO:0000256" key="7">
    <source>
        <dbReference type="SAM" id="Phobius"/>
    </source>
</evidence>
<dbReference type="GO" id="GO:0005886">
    <property type="term" value="C:plasma membrane"/>
    <property type="evidence" value="ECO:0007669"/>
    <property type="project" value="UniProtKB-SubCell"/>
</dbReference>
<feature type="transmembrane region" description="Helical" evidence="7">
    <location>
        <begin position="67"/>
        <end position="87"/>
    </location>
</feature>
<feature type="transmembrane region" description="Helical" evidence="7">
    <location>
        <begin position="153"/>
        <end position="173"/>
    </location>
</feature>
<dbReference type="RefSeq" id="WP_162371058.1">
    <property type="nucleotide sequence ID" value="NZ_JAAEEH010000035.1"/>
</dbReference>
<feature type="domain" description="EamA" evidence="8">
    <location>
        <begin position="150"/>
        <end position="284"/>
    </location>
</feature>
<evidence type="ECO:0000256" key="1">
    <source>
        <dbReference type="ARBA" id="ARBA00004651"/>
    </source>
</evidence>
<organism evidence="9 10">
    <name type="scientific">Anaerotalea alkaliphila</name>
    <dbReference type="NCBI Taxonomy" id="2662126"/>
    <lineage>
        <taxon>Bacteria</taxon>
        <taxon>Bacillati</taxon>
        <taxon>Bacillota</taxon>
        <taxon>Clostridia</taxon>
        <taxon>Eubacteriales</taxon>
        <taxon>Anaerotalea</taxon>
    </lineage>
</organism>
<comment type="subcellular location">
    <subcellularLocation>
        <location evidence="1">Cell membrane</location>
        <topology evidence="1">Multi-pass membrane protein</topology>
    </subcellularLocation>
</comment>
<keyword evidence="6 7" id="KW-0472">Membrane</keyword>
<dbReference type="InterPro" id="IPR037185">
    <property type="entry name" value="EmrE-like"/>
</dbReference>
<evidence type="ECO:0000313" key="10">
    <source>
        <dbReference type="Proteomes" id="UP000461585"/>
    </source>
</evidence>
<feature type="transmembrane region" description="Helical" evidence="7">
    <location>
        <begin position="267"/>
        <end position="285"/>
    </location>
</feature>
<evidence type="ECO:0000313" key="9">
    <source>
        <dbReference type="EMBL" id="NDL68334.1"/>
    </source>
</evidence>
<feature type="transmembrane region" description="Helical" evidence="7">
    <location>
        <begin position="93"/>
        <end position="112"/>
    </location>
</feature>
<dbReference type="PANTHER" id="PTHR32322:SF18">
    <property type="entry name" value="S-ADENOSYLMETHIONINE_S-ADENOSYLHOMOCYSTEINE TRANSPORTER"/>
    <property type="match status" value="1"/>
</dbReference>
<keyword evidence="5 7" id="KW-1133">Transmembrane helix</keyword>
<feature type="transmembrane region" description="Helical" evidence="7">
    <location>
        <begin position="124"/>
        <end position="141"/>
    </location>
</feature>
<comment type="caution">
    <text evidence="9">The sequence shown here is derived from an EMBL/GenBank/DDBJ whole genome shotgun (WGS) entry which is preliminary data.</text>
</comment>
<dbReference type="InterPro" id="IPR050638">
    <property type="entry name" value="AA-Vitamin_Transporters"/>
</dbReference>
<dbReference type="Proteomes" id="UP000461585">
    <property type="component" value="Unassembled WGS sequence"/>
</dbReference>
<comment type="similarity">
    <text evidence="2">Belongs to the EamA transporter family.</text>
</comment>
<evidence type="ECO:0000256" key="6">
    <source>
        <dbReference type="ARBA" id="ARBA00023136"/>
    </source>
</evidence>
<feature type="transmembrane region" description="Helical" evidence="7">
    <location>
        <begin position="244"/>
        <end position="261"/>
    </location>
</feature>
<dbReference type="AlphaFoldDB" id="A0A7X5HX80"/>
<feature type="transmembrane region" description="Helical" evidence="7">
    <location>
        <begin position="36"/>
        <end position="55"/>
    </location>
</feature>
<dbReference type="EMBL" id="JAAEEH010000035">
    <property type="protein sequence ID" value="NDL68334.1"/>
    <property type="molecule type" value="Genomic_DNA"/>
</dbReference>
<feature type="transmembrane region" description="Helical" evidence="7">
    <location>
        <begin position="7"/>
        <end position="30"/>
    </location>
</feature>
<dbReference type="SUPFAM" id="SSF103481">
    <property type="entry name" value="Multidrug resistance efflux transporter EmrE"/>
    <property type="match status" value="2"/>
</dbReference>
<proteinExistence type="inferred from homology"/>